<evidence type="ECO:0000256" key="5">
    <source>
        <dbReference type="ARBA" id="ARBA00048169"/>
    </source>
</evidence>
<dbReference type="PANTHER" id="PTHR11557:SF0">
    <property type="entry name" value="PORPHOBILINOGEN DEAMINASE"/>
    <property type="match status" value="1"/>
</dbReference>
<comment type="function">
    <text evidence="1 6">Tetrapolymerization of the monopyrrole PBG into the hydroxymethylbilane pre-uroporphyrinogen in several discrete steps.</text>
</comment>
<accession>A0ABY5VN60</accession>
<dbReference type="EC" id="2.5.1.61" evidence="6"/>
<dbReference type="Gene3D" id="3.40.190.10">
    <property type="entry name" value="Periplasmic binding protein-like II"/>
    <property type="match status" value="2"/>
</dbReference>
<dbReference type="Pfam" id="PF03900">
    <property type="entry name" value="Porphobil_deamC"/>
    <property type="match status" value="1"/>
</dbReference>
<evidence type="ECO:0000313" key="10">
    <source>
        <dbReference type="Proteomes" id="UP001060164"/>
    </source>
</evidence>
<feature type="domain" description="Porphobilinogen deaminase C-terminal" evidence="8">
    <location>
        <begin position="223"/>
        <end position="292"/>
    </location>
</feature>
<comment type="cofactor">
    <cofactor evidence="6">
        <name>dipyrromethane</name>
        <dbReference type="ChEBI" id="CHEBI:60342"/>
    </cofactor>
    <text evidence="6">Binds 1 dipyrromethane group covalently.</text>
</comment>
<keyword evidence="3 6" id="KW-0808">Transferase</keyword>
<dbReference type="InterPro" id="IPR022418">
    <property type="entry name" value="Porphobilinogen_deaminase_C"/>
</dbReference>
<dbReference type="InterPro" id="IPR022419">
    <property type="entry name" value="Porphobilin_deaminase_cofac_BS"/>
</dbReference>
<organism evidence="9 10">
    <name type="scientific">Ruminococcus gauvreauii</name>
    <dbReference type="NCBI Taxonomy" id="438033"/>
    <lineage>
        <taxon>Bacteria</taxon>
        <taxon>Bacillati</taxon>
        <taxon>Bacillota</taxon>
        <taxon>Clostridia</taxon>
        <taxon>Eubacteriales</taxon>
        <taxon>Oscillospiraceae</taxon>
        <taxon>Ruminococcus</taxon>
    </lineage>
</organism>
<dbReference type="EMBL" id="CP102290">
    <property type="protein sequence ID" value="UWP61326.1"/>
    <property type="molecule type" value="Genomic_DNA"/>
</dbReference>
<dbReference type="NCBIfam" id="TIGR00212">
    <property type="entry name" value="hemC"/>
    <property type="match status" value="1"/>
</dbReference>
<comment type="catalytic activity">
    <reaction evidence="5 6">
        <text>4 porphobilinogen + H2O = hydroxymethylbilane + 4 NH4(+)</text>
        <dbReference type="Rhea" id="RHEA:13185"/>
        <dbReference type="ChEBI" id="CHEBI:15377"/>
        <dbReference type="ChEBI" id="CHEBI:28938"/>
        <dbReference type="ChEBI" id="CHEBI:57845"/>
        <dbReference type="ChEBI" id="CHEBI:58126"/>
        <dbReference type="EC" id="2.5.1.61"/>
    </reaction>
</comment>
<dbReference type="SUPFAM" id="SSF53850">
    <property type="entry name" value="Periplasmic binding protein-like II"/>
    <property type="match status" value="1"/>
</dbReference>
<gene>
    <name evidence="6 9" type="primary">hemC</name>
    <name evidence="9" type="ORF">NQ502_01295</name>
</gene>
<feature type="modified residue" description="S-(dipyrrolylmethanemethyl)cysteine" evidence="6">
    <location>
        <position position="239"/>
    </location>
</feature>
<evidence type="ECO:0000256" key="3">
    <source>
        <dbReference type="ARBA" id="ARBA00022679"/>
    </source>
</evidence>
<evidence type="ECO:0000259" key="8">
    <source>
        <dbReference type="Pfam" id="PF03900"/>
    </source>
</evidence>
<evidence type="ECO:0000256" key="6">
    <source>
        <dbReference type="HAMAP-Rule" id="MF_00260"/>
    </source>
</evidence>
<evidence type="ECO:0000259" key="7">
    <source>
        <dbReference type="Pfam" id="PF01379"/>
    </source>
</evidence>
<dbReference type="GO" id="GO:0004418">
    <property type="term" value="F:hydroxymethylbilane synthase activity"/>
    <property type="evidence" value="ECO:0007669"/>
    <property type="project" value="UniProtKB-EC"/>
</dbReference>
<proteinExistence type="inferred from homology"/>
<dbReference type="InterPro" id="IPR036803">
    <property type="entry name" value="Porphobilinogen_deaminase_C_sf"/>
</dbReference>
<sequence>MAAPEKFCVGSRESKLAVIQSEMVISYIKETCPETEVSLLTMKTTGDIILDRTLDKVGGKGLFVKELDKALLDRRSDLSVHSLKDMPMEVPDELPVVAFSKREDPRDVLVLPQGAEEIDFSKPVGCSSLRRILQLRELFPQAEFKSVRGNVITRLAKLDSGEYSALVLAAAGLKRLGLAGRISRYFEPEEIIPSAGQGILALQGRAGEDYSFLEGFSDLDGTYAALAERAFVRYLDGGCSSPVAAHAVIEDRMIRLTGLYYKEETGEYIKGSREGSAEDAELLGEELARELKEKLEG</sequence>
<dbReference type="Proteomes" id="UP001060164">
    <property type="component" value="Chromosome"/>
</dbReference>
<keyword evidence="4 6" id="KW-0627">Porphyrin biosynthesis</keyword>
<protein>
    <recommendedName>
        <fullName evidence="6">Porphobilinogen deaminase</fullName>
        <shortName evidence="6">PBG</shortName>
        <ecNumber evidence="6">2.5.1.61</ecNumber>
    </recommendedName>
    <alternativeName>
        <fullName evidence="6">Hydroxymethylbilane synthase</fullName>
        <shortName evidence="6">HMBS</shortName>
    </alternativeName>
    <alternativeName>
        <fullName evidence="6">Pre-uroporphyrinogen synthase</fullName>
    </alternativeName>
</protein>
<evidence type="ECO:0000256" key="4">
    <source>
        <dbReference type="ARBA" id="ARBA00023244"/>
    </source>
</evidence>
<dbReference type="RefSeq" id="WP_044983314.1">
    <property type="nucleotide sequence ID" value="NZ_CABLBR010000017.1"/>
</dbReference>
<dbReference type="PROSITE" id="PS00533">
    <property type="entry name" value="PORPHOBILINOGEN_DEAM"/>
    <property type="match status" value="1"/>
</dbReference>
<comment type="subunit">
    <text evidence="6">Monomer.</text>
</comment>
<dbReference type="SUPFAM" id="SSF54782">
    <property type="entry name" value="Porphobilinogen deaminase (hydroxymethylbilane synthase), C-terminal domain"/>
    <property type="match status" value="1"/>
</dbReference>
<keyword evidence="10" id="KW-1185">Reference proteome</keyword>
<dbReference type="Pfam" id="PF01379">
    <property type="entry name" value="Porphobil_deam"/>
    <property type="match status" value="1"/>
</dbReference>
<evidence type="ECO:0000313" key="9">
    <source>
        <dbReference type="EMBL" id="UWP61326.1"/>
    </source>
</evidence>
<reference evidence="9" key="1">
    <citation type="journal article" date="2022" name="Cell">
        <title>Design, construction, and in vivo augmentation of a complex gut microbiome.</title>
        <authorList>
            <person name="Cheng A.G."/>
            <person name="Ho P.Y."/>
            <person name="Aranda-Diaz A."/>
            <person name="Jain S."/>
            <person name="Yu F.B."/>
            <person name="Meng X."/>
            <person name="Wang M."/>
            <person name="Iakiviak M."/>
            <person name="Nagashima K."/>
            <person name="Zhao A."/>
            <person name="Murugkar P."/>
            <person name="Patil A."/>
            <person name="Atabakhsh K."/>
            <person name="Weakley A."/>
            <person name="Yan J."/>
            <person name="Brumbaugh A.R."/>
            <person name="Higginbottom S."/>
            <person name="Dimas A."/>
            <person name="Shiver A.L."/>
            <person name="Deutschbauer A."/>
            <person name="Neff N."/>
            <person name="Sonnenburg J.L."/>
            <person name="Huang K.C."/>
            <person name="Fischbach M.A."/>
        </authorList>
    </citation>
    <scope>NUCLEOTIDE SEQUENCE</scope>
    <source>
        <strain evidence="9">DSM 19829</strain>
    </source>
</reference>
<dbReference type="PIRSF" id="PIRSF001438">
    <property type="entry name" value="4pyrrol_synth_OHMeBilane_synth"/>
    <property type="match status" value="1"/>
</dbReference>
<evidence type="ECO:0000256" key="2">
    <source>
        <dbReference type="ARBA" id="ARBA00005638"/>
    </source>
</evidence>
<dbReference type="Gene3D" id="3.30.160.40">
    <property type="entry name" value="Porphobilinogen deaminase, C-terminal domain"/>
    <property type="match status" value="1"/>
</dbReference>
<dbReference type="InterPro" id="IPR022417">
    <property type="entry name" value="Porphobilin_deaminase_N"/>
</dbReference>
<name>A0ABY5VN60_9FIRM</name>
<dbReference type="HAMAP" id="MF_00260">
    <property type="entry name" value="Porphobil_deam"/>
    <property type="match status" value="1"/>
</dbReference>
<dbReference type="PRINTS" id="PR00151">
    <property type="entry name" value="PORPHBDMNASE"/>
</dbReference>
<comment type="similarity">
    <text evidence="2 6">Belongs to the HMBS family.</text>
</comment>
<dbReference type="InterPro" id="IPR000860">
    <property type="entry name" value="HemC"/>
</dbReference>
<feature type="domain" description="Porphobilinogen deaminase N-terminal" evidence="7">
    <location>
        <begin position="8"/>
        <end position="208"/>
    </location>
</feature>
<evidence type="ECO:0000256" key="1">
    <source>
        <dbReference type="ARBA" id="ARBA00002869"/>
    </source>
</evidence>
<comment type="miscellaneous">
    <text evidence="6">The porphobilinogen subunits are added to the dipyrromethane group.</text>
</comment>
<dbReference type="PANTHER" id="PTHR11557">
    <property type="entry name" value="PORPHOBILINOGEN DEAMINASE"/>
    <property type="match status" value="1"/>
</dbReference>